<dbReference type="Proteomes" id="UP001165740">
    <property type="component" value="Chromosome 4"/>
</dbReference>
<dbReference type="Gene3D" id="3.20.20.370">
    <property type="entry name" value="Glycoside hydrolase/deacetylase"/>
    <property type="match status" value="1"/>
</dbReference>
<dbReference type="AlphaFoldDB" id="A0A9W3A3R8"/>
<organism evidence="2 3">
    <name type="scientific">Biomphalaria glabrata</name>
    <name type="common">Bloodfluke planorb</name>
    <name type="synonym">Freshwater snail</name>
    <dbReference type="NCBI Taxonomy" id="6526"/>
    <lineage>
        <taxon>Eukaryota</taxon>
        <taxon>Metazoa</taxon>
        <taxon>Spiralia</taxon>
        <taxon>Lophotrochozoa</taxon>
        <taxon>Mollusca</taxon>
        <taxon>Gastropoda</taxon>
        <taxon>Heterobranchia</taxon>
        <taxon>Euthyneura</taxon>
        <taxon>Panpulmonata</taxon>
        <taxon>Hygrophila</taxon>
        <taxon>Lymnaeoidea</taxon>
        <taxon>Planorbidae</taxon>
        <taxon>Biomphalaria</taxon>
    </lineage>
</organism>
<dbReference type="PANTHER" id="PTHR45985:SF3">
    <property type="entry name" value="CHITIN DEACETYLASE-LIKE 4"/>
    <property type="match status" value="1"/>
</dbReference>
<dbReference type="InterPro" id="IPR052740">
    <property type="entry name" value="CE4"/>
</dbReference>
<dbReference type="GO" id="GO:0005975">
    <property type="term" value="P:carbohydrate metabolic process"/>
    <property type="evidence" value="ECO:0007669"/>
    <property type="project" value="InterPro"/>
</dbReference>
<keyword evidence="1" id="KW-0472">Membrane</keyword>
<reference evidence="3" key="1">
    <citation type="submission" date="2025-08" db="UniProtKB">
        <authorList>
            <consortium name="RefSeq"/>
        </authorList>
    </citation>
    <scope>IDENTIFICATION</scope>
</reference>
<gene>
    <name evidence="3" type="primary">LOC106053718</name>
</gene>
<dbReference type="InterPro" id="IPR011330">
    <property type="entry name" value="Glyco_hydro/deAcase_b/a-brl"/>
</dbReference>
<keyword evidence="2" id="KW-1185">Reference proteome</keyword>
<proteinExistence type="predicted"/>
<dbReference type="OMA" id="CHERDSS"/>
<dbReference type="GeneID" id="106053718"/>
<evidence type="ECO:0000256" key="1">
    <source>
        <dbReference type="SAM" id="Phobius"/>
    </source>
</evidence>
<dbReference type="PANTHER" id="PTHR45985">
    <property type="match status" value="1"/>
</dbReference>
<evidence type="ECO:0000313" key="3">
    <source>
        <dbReference type="RefSeq" id="XP_055881987.1"/>
    </source>
</evidence>
<evidence type="ECO:0000313" key="2">
    <source>
        <dbReference type="Proteomes" id="UP001165740"/>
    </source>
</evidence>
<dbReference type="OrthoDB" id="504708at2759"/>
<feature type="transmembrane region" description="Helical" evidence="1">
    <location>
        <begin position="6"/>
        <end position="26"/>
    </location>
</feature>
<sequence>MYYPDKFGFHFCAMSIITYCGQYLFIGNIVQSYIKLIVVLLMLVSTEVASNYDDCLRSSTSKGSQKLHHGQEECGSQTFKDSATDEGIPCVACVNGHLLSRKCYKFEGSNQHQGNSRLSNTSICYSLDGYPNTRGEPEPLPTEDCNTYNCKLPDCFCHGGSPNISRSALPMFVAITFDDSINHDRYNSQFRPFFVDNDYNLYNPNGCGLKTTLFVSLDAGDISLVKTLWDAGNEIAGHTLAHSLPVGSSEDDYIPTIEAIDGMRKKLLEEIGDSQLVNSIIGFRAPYLRVAEETQYKVLKDLGFLYDSSLVSTSLYRTKKPIWPYTLNYRNTEGCDNWFCPEDSYSGFWEIPLNAWIGDDGFYCWMLDGCTVGQSKEVATVKQWFDYFQRNFEPFYETKTPMSFYTHANMFDFYPNAFPAFVQWLKHVTRSYKDVWFVTLQQLLFWMKSPMSHEQMLAKNWGC</sequence>
<accession>A0A9W3A3R8</accession>
<keyword evidence="1" id="KW-0812">Transmembrane</keyword>
<keyword evidence="1" id="KW-1133">Transmembrane helix</keyword>
<protein>
    <submittedName>
        <fullName evidence="3">Chitin deacetylase 7-like isoform X1</fullName>
    </submittedName>
</protein>
<dbReference type="SUPFAM" id="SSF88713">
    <property type="entry name" value="Glycoside hydrolase/deacetylase"/>
    <property type="match status" value="1"/>
</dbReference>
<dbReference type="RefSeq" id="XP_055881987.1">
    <property type="nucleotide sequence ID" value="XM_056026012.1"/>
</dbReference>
<name>A0A9W3A3R8_BIOGL</name>